<evidence type="ECO:0000256" key="7">
    <source>
        <dbReference type="PROSITE-ProRule" id="PRU10141"/>
    </source>
</evidence>
<accession>A0A1H7Y6Q4</accession>
<reference evidence="10 11" key="1">
    <citation type="submission" date="2016-10" db="EMBL/GenBank/DDBJ databases">
        <authorList>
            <person name="de Groot N.N."/>
        </authorList>
    </citation>
    <scope>NUCLEOTIDE SEQUENCE [LARGE SCALE GENOMIC DNA]</scope>
    <source>
        <strain evidence="10 11">DSM 8423</strain>
    </source>
</reference>
<dbReference type="Pfam" id="PF08668">
    <property type="entry name" value="HDOD"/>
    <property type="match status" value="1"/>
</dbReference>
<dbReference type="PROSITE" id="PS00107">
    <property type="entry name" value="PROTEIN_KINASE_ATP"/>
    <property type="match status" value="1"/>
</dbReference>
<evidence type="ECO:0000313" key="10">
    <source>
        <dbReference type="EMBL" id="SEM41564.1"/>
    </source>
</evidence>
<dbReference type="Gene3D" id="3.30.200.20">
    <property type="entry name" value="Phosphorylase Kinase, domain 1"/>
    <property type="match status" value="1"/>
</dbReference>
<keyword evidence="5 10" id="KW-0418">Kinase</keyword>
<dbReference type="InterPro" id="IPR013976">
    <property type="entry name" value="HDOD"/>
</dbReference>
<protein>
    <recommendedName>
        <fullName evidence="1">non-specific serine/threonine protein kinase</fullName>
        <ecNumber evidence="1">2.7.11.1</ecNumber>
    </recommendedName>
</protein>
<dbReference type="PANTHER" id="PTHR43289:SF6">
    <property type="entry name" value="SERINE_THREONINE-PROTEIN KINASE NEKL-3"/>
    <property type="match status" value="1"/>
</dbReference>
<dbReference type="CDD" id="cd14014">
    <property type="entry name" value="STKc_PknB_like"/>
    <property type="match status" value="1"/>
</dbReference>
<keyword evidence="6 7" id="KW-0067">ATP-binding</keyword>
<evidence type="ECO:0000256" key="4">
    <source>
        <dbReference type="ARBA" id="ARBA00022741"/>
    </source>
</evidence>
<keyword evidence="2 10" id="KW-0723">Serine/threonine-protein kinase</keyword>
<dbReference type="Proteomes" id="UP000198744">
    <property type="component" value="Unassembled WGS sequence"/>
</dbReference>
<feature type="binding site" evidence="7">
    <location>
        <position position="479"/>
    </location>
    <ligand>
        <name>ATP</name>
        <dbReference type="ChEBI" id="CHEBI:30616"/>
    </ligand>
</feature>
<dbReference type="InterPro" id="IPR000719">
    <property type="entry name" value="Prot_kinase_dom"/>
</dbReference>
<dbReference type="SUPFAM" id="SSF109604">
    <property type="entry name" value="HD-domain/PDEase-like"/>
    <property type="match status" value="1"/>
</dbReference>
<feature type="domain" description="Protein kinase" evidence="8">
    <location>
        <begin position="450"/>
        <end position="710"/>
    </location>
</feature>
<dbReference type="AlphaFoldDB" id="A0A1H7Y6Q4"/>
<gene>
    <name evidence="10" type="ORF">SAMN04489760_11463</name>
</gene>
<evidence type="ECO:0000259" key="8">
    <source>
        <dbReference type="PROSITE" id="PS50011"/>
    </source>
</evidence>
<organism evidence="10 11">
    <name type="scientific">Syntrophus gentianae</name>
    <dbReference type="NCBI Taxonomy" id="43775"/>
    <lineage>
        <taxon>Bacteria</taxon>
        <taxon>Pseudomonadati</taxon>
        <taxon>Thermodesulfobacteriota</taxon>
        <taxon>Syntrophia</taxon>
        <taxon>Syntrophales</taxon>
        <taxon>Syntrophaceae</taxon>
        <taxon>Syntrophus</taxon>
    </lineage>
</organism>
<dbReference type="SUPFAM" id="SSF56112">
    <property type="entry name" value="Protein kinase-like (PK-like)"/>
    <property type="match status" value="1"/>
</dbReference>
<dbReference type="Pfam" id="PF00069">
    <property type="entry name" value="Pkinase"/>
    <property type="match status" value="1"/>
</dbReference>
<dbReference type="STRING" id="43775.SAMN04489760_11463"/>
<dbReference type="EMBL" id="FOBS01000014">
    <property type="protein sequence ID" value="SEM41564.1"/>
    <property type="molecule type" value="Genomic_DNA"/>
</dbReference>
<keyword evidence="4 7" id="KW-0547">Nucleotide-binding</keyword>
<dbReference type="EC" id="2.7.11.1" evidence="1"/>
<dbReference type="PANTHER" id="PTHR43289">
    <property type="entry name" value="MITOGEN-ACTIVATED PROTEIN KINASE KINASE KINASE 20-RELATED"/>
    <property type="match status" value="1"/>
</dbReference>
<evidence type="ECO:0000256" key="1">
    <source>
        <dbReference type="ARBA" id="ARBA00012513"/>
    </source>
</evidence>
<dbReference type="InterPro" id="IPR017441">
    <property type="entry name" value="Protein_kinase_ATP_BS"/>
</dbReference>
<dbReference type="FunFam" id="1.10.510.10:FF:000021">
    <property type="entry name" value="Serine/threonine protein kinase"/>
    <property type="match status" value="1"/>
</dbReference>
<dbReference type="InterPro" id="IPR011009">
    <property type="entry name" value="Kinase-like_dom_sf"/>
</dbReference>
<evidence type="ECO:0000256" key="6">
    <source>
        <dbReference type="ARBA" id="ARBA00022840"/>
    </source>
</evidence>
<evidence type="ECO:0000256" key="2">
    <source>
        <dbReference type="ARBA" id="ARBA00022527"/>
    </source>
</evidence>
<name>A0A1H7Y6Q4_9BACT</name>
<proteinExistence type="predicted"/>
<dbReference type="PROSITE" id="PS51833">
    <property type="entry name" value="HDOD"/>
    <property type="match status" value="1"/>
</dbReference>
<keyword evidence="11" id="KW-1185">Reference proteome</keyword>
<sequence>MSISVIFITVLVLLSVVFFLLKGKEKKKACLAVIKSPTKPLQQMDRTVISSPAMPPLQPDGEETVFPGEGFSTLNWMIKNNIQTGLEDLYADRYINPYPFIPPLEYRNVSPETLHVIRDRLSQLKNFRSVHEQLQRILNDPDIQISDISKMVTSDPVLTAKILKVANSPYFGMPKKLDSINHALLILGIVNVKNILYREGMLRLFLTSDPEKDRAMEKIWKHATLVSICAAHLHSLFSGLNQGSLLTMGLLHDIGKMILLTMPTSEGANGSQWYTGSLKLEEEDRLFGINHAVIAGIALSEWGFSDLMVNVVVNHHVLSYRDRSSLTLDQDQFPYLFVLSMADQLAKGIAGDKDLTVDVLHPSYRHIVEQSRLQGLLQESAFLTQVRESDALSLRAPSGMTLVQSGNSGKTVSNLEVNGAFARNAEGLQRSGDATVVLDSAKTKLTIGRYEILSVIGQGAMGTVYLGRDPLIQRTVAIKTLRYGEGVAIDQTRLRFFREAEAAGGLSHPNIVTVYDVGEDLGTAYIAMEYLDGSDLSKYCAKEALLPSPEVVRIVRDVALALDYAHERGVVHRDIKPANIQISSTGHVTVTDFGIARVVDLSGTQVGTIVGTPNYMSPEQVNGETTDGRTDLFSLGVVLYELLTGIKPFQGEVLTAVMNNIVKNAPIPVLERNPSLPEELAAVVAKAMSKKREERYQSGREMAGRLESLLNS</sequence>
<dbReference type="RefSeq" id="WP_175476473.1">
    <property type="nucleotide sequence ID" value="NZ_FOBS01000014.1"/>
</dbReference>
<keyword evidence="3" id="KW-0808">Transferase</keyword>
<dbReference type="GO" id="GO:0004674">
    <property type="term" value="F:protein serine/threonine kinase activity"/>
    <property type="evidence" value="ECO:0007669"/>
    <property type="project" value="UniProtKB-KW"/>
</dbReference>
<dbReference type="GO" id="GO:0005524">
    <property type="term" value="F:ATP binding"/>
    <property type="evidence" value="ECO:0007669"/>
    <property type="project" value="UniProtKB-UniRule"/>
</dbReference>
<evidence type="ECO:0000313" key="11">
    <source>
        <dbReference type="Proteomes" id="UP000198744"/>
    </source>
</evidence>
<evidence type="ECO:0000256" key="3">
    <source>
        <dbReference type="ARBA" id="ARBA00022679"/>
    </source>
</evidence>
<dbReference type="Gene3D" id="1.10.510.10">
    <property type="entry name" value="Transferase(Phosphotransferase) domain 1"/>
    <property type="match status" value="1"/>
</dbReference>
<evidence type="ECO:0000256" key="5">
    <source>
        <dbReference type="ARBA" id="ARBA00022777"/>
    </source>
</evidence>
<dbReference type="PROSITE" id="PS50011">
    <property type="entry name" value="PROTEIN_KINASE_DOM"/>
    <property type="match status" value="1"/>
</dbReference>
<evidence type="ECO:0000259" key="9">
    <source>
        <dbReference type="PROSITE" id="PS51833"/>
    </source>
</evidence>
<dbReference type="SMART" id="SM00220">
    <property type="entry name" value="S_TKc"/>
    <property type="match status" value="1"/>
</dbReference>
<dbReference type="Gene3D" id="1.10.3210.10">
    <property type="entry name" value="Hypothetical protein af1432"/>
    <property type="match status" value="1"/>
</dbReference>
<feature type="domain" description="HDOD" evidence="9">
    <location>
        <begin position="124"/>
        <end position="318"/>
    </location>
</feature>